<evidence type="ECO:0000256" key="12">
    <source>
        <dbReference type="ARBA" id="ARBA00023326"/>
    </source>
</evidence>
<evidence type="ECO:0000256" key="2">
    <source>
        <dbReference type="ARBA" id="ARBA00004613"/>
    </source>
</evidence>
<keyword evidence="3" id="KW-0964">Secreted</keyword>
<reference evidence="18 19" key="1">
    <citation type="submission" date="2017-10" db="EMBL/GenBank/DDBJ databases">
        <title>Comparative genomics in systemic dimorphic fungi from Ajellomycetaceae.</title>
        <authorList>
            <person name="Munoz J.F."/>
            <person name="Mcewen J.G."/>
            <person name="Clay O.K."/>
            <person name="Cuomo C.A."/>
        </authorList>
    </citation>
    <scope>NUCLEOTIDE SEQUENCE [LARGE SCALE GENOMIC DNA]</scope>
    <source>
        <strain evidence="18 19">UAMH5409</strain>
    </source>
</reference>
<dbReference type="CDD" id="cd21175">
    <property type="entry name" value="LPMO_AA9"/>
    <property type="match status" value="1"/>
</dbReference>
<keyword evidence="11" id="KW-0119">Carbohydrate metabolism</keyword>
<keyword evidence="19" id="KW-1185">Reference proteome</keyword>
<dbReference type="PANTHER" id="PTHR33353:SF10">
    <property type="entry name" value="ENDO-BETA-1,4-GLUCANASE D"/>
    <property type="match status" value="1"/>
</dbReference>
<protein>
    <recommendedName>
        <fullName evidence="15">lytic cellulose monooxygenase (C4-dehydrogenating)</fullName>
        <ecNumber evidence="15">1.14.99.56</ecNumber>
    </recommendedName>
</protein>
<dbReference type="GO" id="GO:0030245">
    <property type="term" value="P:cellulose catabolic process"/>
    <property type="evidence" value="ECO:0007669"/>
    <property type="project" value="UniProtKB-KW"/>
</dbReference>
<feature type="domain" description="Auxiliary Activity family 9 catalytic" evidence="17">
    <location>
        <begin position="19"/>
        <end position="232"/>
    </location>
</feature>
<evidence type="ECO:0000313" key="18">
    <source>
        <dbReference type="EMBL" id="PGH13066.1"/>
    </source>
</evidence>
<comment type="subcellular location">
    <subcellularLocation>
        <location evidence="2">Secreted</location>
    </subcellularLocation>
</comment>
<dbReference type="STRING" id="1447875.A0A2B7XV35"/>
<dbReference type="Gene3D" id="2.70.50.70">
    <property type="match status" value="1"/>
</dbReference>
<evidence type="ECO:0000256" key="15">
    <source>
        <dbReference type="ARBA" id="ARBA00047174"/>
    </source>
</evidence>
<evidence type="ECO:0000313" key="19">
    <source>
        <dbReference type="Proteomes" id="UP000223968"/>
    </source>
</evidence>
<comment type="similarity">
    <text evidence="13">Belongs to the polysaccharide monooxygenase AA9 family.</text>
</comment>
<dbReference type="EMBL" id="PDNB01000050">
    <property type="protein sequence ID" value="PGH13066.1"/>
    <property type="molecule type" value="Genomic_DNA"/>
</dbReference>
<name>A0A2B7XV35_9EURO</name>
<keyword evidence="4" id="KW-0479">Metal-binding</keyword>
<dbReference type="GO" id="GO:0004497">
    <property type="term" value="F:monooxygenase activity"/>
    <property type="evidence" value="ECO:0007669"/>
    <property type="project" value="UniProtKB-KW"/>
</dbReference>
<keyword evidence="8" id="KW-0186">Copper</keyword>
<evidence type="ECO:0000256" key="13">
    <source>
        <dbReference type="ARBA" id="ARBA00044502"/>
    </source>
</evidence>
<gene>
    <name evidence="18" type="ORF">AJ79_03903</name>
</gene>
<dbReference type="PANTHER" id="PTHR33353">
    <property type="entry name" value="PUTATIVE (AFU_ORTHOLOGUE AFUA_1G12560)-RELATED"/>
    <property type="match status" value="1"/>
</dbReference>
<proteinExistence type="inferred from homology"/>
<evidence type="ECO:0000256" key="11">
    <source>
        <dbReference type="ARBA" id="ARBA00023277"/>
    </source>
</evidence>
<accession>A0A2B7XV35</accession>
<keyword evidence="9" id="KW-0503">Monooxygenase</keyword>
<evidence type="ECO:0000256" key="8">
    <source>
        <dbReference type="ARBA" id="ARBA00023008"/>
    </source>
</evidence>
<feature type="signal peptide" evidence="16">
    <location>
        <begin position="1"/>
        <end position="18"/>
    </location>
</feature>
<sequence>MFTKSTYLFLCLSTNVLGHGYVREYTFDGVGYVSYLPYDRPDFTQPPESIARFLGNGINPLKDPLDISITCGKDAYPAPKMANVTAGSTFMVQWNEWPHTGPIYTYMARCPNGQDCSDFSGTSGDHWFKIEEHGIIEYDSTSGLAWAAQKMYDADNTWNITIPPCIAPGPYIIRHETMAIQDSDEPGGAQFYPQCSQVWVSGGVEPTVEPTLVSLPGDIQPDDPGVLFDRKAALESGEYTCP</sequence>
<dbReference type="InterPro" id="IPR005103">
    <property type="entry name" value="AA9_LPMO"/>
</dbReference>
<comment type="catalytic activity">
    <reaction evidence="14">
        <text>[(1-&gt;4)-beta-D-glucosyl]n+m + reduced acceptor + O2 = 4-dehydro-beta-D-glucosyl-[(1-&gt;4)-beta-D-glucosyl]n-1 + [(1-&gt;4)-beta-D-glucosyl]m + acceptor + H2O.</text>
        <dbReference type="EC" id="1.14.99.56"/>
    </reaction>
</comment>
<evidence type="ECO:0000259" key="17">
    <source>
        <dbReference type="Pfam" id="PF03443"/>
    </source>
</evidence>
<keyword evidence="10" id="KW-1015">Disulfide bond</keyword>
<dbReference type="InterPro" id="IPR049892">
    <property type="entry name" value="AA9"/>
</dbReference>
<evidence type="ECO:0000256" key="5">
    <source>
        <dbReference type="ARBA" id="ARBA00022729"/>
    </source>
</evidence>
<dbReference type="GO" id="GO:0046872">
    <property type="term" value="F:metal ion binding"/>
    <property type="evidence" value="ECO:0007669"/>
    <property type="project" value="UniProtKB-KW"/>
</dbReference>
<keyword evidence="6" id="KW-0136">Cellulose degradation</keyword>
<evidence type="ECO:0000256" key="4">
    <source>
        <dbReference type="ARBA" id="ARBA00022723"/>
    </source>
</evidence>
<evidence type="ECO:0000256" key="16">
    <source>
        <dbReference type="SAM" id="SignalP"/>
    </source>
</evidence>
<dbReference type="Proteomes" id="UP000223968">
    <property type="component" value="Unassembled WGS sequence"/>
</dbReference>
<dbReference type="AlphaFoldDB" id="A0A2B7XV35"/>
<evidence type="ECO:0000256" key="6">
    <source>
        <dbReference type="ARBA" id="ARBA00023001"/>
    </source>
</evidence>
<evidence type="ECO:0000256" key="10">
    <source>
        <dbReference type="ARBA" id="ARBA00023157"/>
    </source>
</evidence>
<evidence type="ECO:0000256" key="3">
    <source>
        <dbReference type="ARBA" id="ARBA00022525"/>
    </source>
</evidence>
<evidence type="ECO:0000256" key="14">
    <source>
        <dbReference type="ARBA" id="ARBA00045077"/>
    </source>
</evidence>
<dbReference type="OrthoDB" id="5298919at2759"/>
<evidence type="ECO:0000256" key="9">
    <source>
        <dbReference type="ARBA" id="ARBA00023033"/>
    </source>
</evidence>
<organism evidence="18 19">
    <name type="scientific">Helicocarpus griseus UAMH5409</name>
    <dbReference type="NCBI Taxonomy" id="1447875"/>
    <lineage>
        <taxon>Eukaryota</taxon>
        <taxon>Fungi</taxon>
        <taxon>Dikarya</taxon>
        <taxon>Ascomycota</taxon>
        <taxon>Pezizomycotina</taxon>
        <taxon>Eurotiomycetes</taxon>
        <taxon>Eurotiomycetidae</taxon>
        <taxon>Onygenales</taxon>
        <taxon>Ajellomycetaceae</taxon>
        <taxon>Helicocarpus</taxon>
    </lineage>
</organism>
<comment type="caution">
    <text evidence="18">The sequence shown here is derived from an EMBL/GenBank/DDBJ whole genome shotgun (WGS) entry which is preliminary data.</text>
</comment>
<comment type="cofactor">
    <cofactor evidence="1">
        <name>Cu(2+)</name>
        <dbReference type="ChEBI" id="CHEBI:29036"/>
    </cofactor>
</comment>
<evidence type="ECO:0000256" key="7">
    <source>
        <dbReference type="ARBA" id="ARBA00023002"/>
    </source>
</evidence>
<dbReference type="GO" id="GO:0005576">
    <property type="term" value="C:extracellular region"/>
    <property type="evidence" value="ECO:0007669"/>
    <property type="project" value="UniProtKB-SubCell"/>
</dbReference>
<keyword evidence="12" id="KW-0624">Polysaccharide degradation</keyword>
<dbReference type="EC" id="1.14.99.56" evidence="15"/>
<feature type="chain" id="PRO_5012112084" description="lytic cellulose monooxygenase (C4-dehydrogenating)" evidence="16">
    <location>
        <begin position="19"/>
        <end position="242"/>
    </location>
</feature>
<evidence type="ECO:0000256" key="1">
    <source>
        <dbReference type="ARBA" id="ARBA00001973"/>
    </source>
</evidence>
<dbReference type="Pfam" id="PF03443">
    <property type="entry name" value="AA9"/>
    <property type="match status" value="1"/>
</dbReference>
<keyword evidence="5 16" id="KW-0732">Signal</keyword>
<keyword evidence="7" id="KW-0560">Oxidoreductase</keyword>